<keyword evidence="12" id="KW-1185">Reference proteome</keyword>
<protein>
    <recommendedName>
        <fullName evidence="10">WH1 domain-containing protein</fullName>
    </recommendedName>
</protein>
<dbReference type="InterPro" id="IPR038023">
    <property type="entry name" value="VASP_sf"/>
</dbReference>
<feature type="compositionally biased region" description="Polar residues" evidence="9">
    <location>
        <begin position="232"/>
        <end position="248"/>
    </location>
</feature>
<evidence type="ECO:0000256" key="1">
    <source>
        <dbReference type="ARBA" id="ARBA00004245"/>
    </source>
</evidence>
<gene>
    <name evidence="11" type="ORF">MSPICULIGERA_LOCUS24290</name>
</gene>
<dbReference type="Pfam" id="PF00568">
    <property type="entry name" value="WH1"/>
    <property type="match status" value="1"/>
</dbReference>
<evidence type="ECO:0000256" key="5">
    <source>
        <dbReference type="ARBA" id="ARBA00023036"/>
    </source>
</evidence>
<sequence>MIRFQCETAVAQVAAEVMLFHDAQKTWISAPGVPTNQPSCVQILQHNQQQTFRIIATRQEDGSLIMNCRIHPRFKYHAARPNFHQWRDDLKQVYGLCFASDQDAQAFQQRMDWSISVLQQLQQQMTNGEYHCPGAAGGGNNLMSELMQTINRKKNAQAQRDSQDNKSNISNGSADSGTSSSSEIRPPPPPATSASSAAPAVKKWEPVKTNGIVNGIAAAAPESPKTHRKAPSASSISTPQDAAGNTVSPEFLERFRADLMAEVKEEIARAKQDIIDVIRQELQRR</sequence>
<keyword evidence="5" id="KW-0729">SH3-binding</keyword>
<dbReference type="InterPro" id="IPR000697">
    <property type="entry name" value="WH1/EVH1_dom"/>
</dbReference>
<evidence type="ECO:0000256" key="9">
    <source>
        <dbReference type="SAM" id="MobiDB-lite"/>
    </source>
</evidence>
<dbReference type="SUPFAM" id="SSF50729">
    <property type="entry name" value="PH domain-like"/>
    <property type="match status" value="1"/>
</dbReference>
<dbReference type="EMBL" id="CATQJA010002708">
    <property type="protein sequence ID" value="CAJ0586283.1"/>
    <property type="molecule type" value="Genomic_DNA"/>
</dbReference>
<dbReference type="SUPFAM" id="SSF118370">
    <property type="entry name" value="Vasodilator-stimulated phosphoprotein, VASP, tetramerisation domain"/>
    <property type="match status" value="1"/>
</dbReference>
<proteinExistence type="inferred from homology"/>
<dbReference type="Pfam" id="PF08776">
    <property type="entry name" value="VASP_tetra"/>
    <property type="match status" value="1"/>
</dbReference>
<evidence type="ECO:0000313" key="11">
    <source>
        <dbReference type="EMBL" id="CAJ0586283.1"/>
    </source>
</evidence>
<reference evidence="11" key="1">
    <citation type="submission" date="2023-06" db="EMBL/GenBank/DDBJ databases">
        <authorList>
            <person name="Delattre M."/>
        </authorList>
    </citation>
    <scope>NUCLEOTIDE SEQUENCE</scope>
    <source>
        <strain evidence="11">AF72</strain>
    </source>
</reference>
<dbReference type="GO" id="GO:0030027">
    <property type="term" value="C:lamellipodium"/>
    <property type="evidence" value="ECO:0007669"/>
    <property type="project" value="UniProtKB-SubCell"/>
</dbReference>
<dbReference type="GO" id="GO:0003779">
    <property type="term" value="F:actin binding"/>
    <property type="evidence" value="ECO:0007669"/>
    <property type="project" value="UniProtKB-KW"/>
</dbReference>
<evidence type="ECO:0000313" key="12">
    <source>
        <dbReference type="Proteomes" id="UP001177023"/>
    </source>
</evidence>
<dbReference type="PROSITE" id="PS50229">
    <property type="entry name" value="WH1"/>
    <property type="match status" value="1"/>
</dbReference>
<feature type="non-terminal residue" evidence="11">
    <location>
        <position position="285"/>
    </location>
</feature>
<dbReference type="InterPro" id="IPR011993">
    <property type="entry name" value="PH-like_dom_sf"/>
</dbReference>
<keyword evidence="7" id="KW-0206">Cytoskeleton</keyword>
<name>A0AA36DEU0_9BILA</name>
<evidence type="ECO:0000256" key="6">
    <source>
        <dbReference type="ARBA" id="ARBA00023203"/>
    </source>
</evidence>
<comment type="subcellular location">
    <subcellularLocation>
        <location evidence="2">Cell projection</location>
        <location evidence="2">Lamellipodium</location>
    </subcellularLocation>
    <subcellularLocation>
        <location evidence="1">Cytoplasm</location>
        <location evidence="1">Cytoskeleton</location>
    </subcellularLocation>
</comment>
<dbReference type="Gene3D" id="2.30.29.30">
    <property type="entry name" value="Pleckstrin-homology domain (PH domain)/Phosphotyrosine-binding domain (PTB)"/>
    <property type="match status" value="1"/>
</dbReference>
<dbReference type="Gene3D" id="1.20.5.1160">
    <property type="entry name" value="Vasodilator-stimulated phosphoprotein"/>
    <property type="match status" value="1"/>
</dbReference>
<accession>A0AA36DEU0</accession>
<organism evidence="11 12">
    <name type="scientific">Mesorhabditis spiculigera</name>
    <dbReference type="NCBI Taxonomy" id="96644"/>
    <lineage>
        <taxon>Eukaryota</taxon>
        <taxon>Metazoa</taxon>
        <taxon>Ecdysozoa</taxon>
        <taxon>Nematoda</taxon>
        <taxon>Chromadorea</taxon>
        <taxon>Rhabditida</taxon>
        <taxon>Rhabditina</taxon>
        <taxon>Rhabditomorpha</taxon>
        <taxon>Rhabditoidea</taxon>
        <taxon>Rhabditidae</taxon>
        <taxon>Mesorhabditinae</taxon>
        <taxon>Mesorhabditis</taxon>
    </lineage>
</organism>
<comment type="similarity">
    <text evidence="3">Belongs to the Ena/VASP family.</text>
</comment>
<feature type="region of interest" description="Disordered" evidence="9">
    <location>
        <begin position="218"/>
        <end position="248"/>
    </location>
</feature>
<dbReference type="SMART" id="SM00461">
    <property type="entry name" value="WH1"/>
    <property type="match status" value="1"/>
</dbReference>
<dbReference type="GO" id="GO:0005856">
    <property type="term" value="C:cytoskeleton"/>
    <property type="evidence" value="ECO:0007669"/>
    <property type="project" value="UniProtKB-SubCell"/>
</dbReference>
<evidence type="ECO:0000256" key="4">
    <source>
        <dbReference type="ARBA" id="ARBA00022490"/>
    </source>
</evidence>
<evidence type="ECO:0000256" key="2">
    <source>
        <dbReference type="ARBA" id="ARBA00004510"/>
    </source>
</evidence>
<dbReference type="InterPro" id="IPR014885">
    <property type="entry name" value="VASP_tetra"/>
</dbReference>
<feature type="domain" description="WH1" evidence="10">
    <location>
        <begin position="2"/>
        <end position="118"/>
    </location>
</feature>
<dbReference type="PANTHER" id="PTHR11202:SF22">
    <property type="entry name" value="PROTEIN ENABLED"/>
    <property type="match status" value="1"/>
</dbReference>
<dbReference type="Proteomes" id="UP001177023">
    <property type="component" value="Unassembled WGS sequence"/>
</dbReference>
<feature type="compositionally biased region" description="Low complexity" evidence="9">
    <location>
        <begin position="170"/>
        <end position="184"/>
    </location>
</feature>
<evidence type="ECO:0000256" key="3">
    <source>
        <dbReference type="ARBA" id="ARBA00009785"/>
    </source>
</evidence>
<feature type="region of interest" description="Disordered" evidence="9">
    <location>
        <begin position="153"/>
        <end position="202"/>
    </location>
</feature>
<evidence type="ECO:0000259" key="10">
    <source>
        <dbReference type="PROSITE" id="PS50229"/>
    </source>
</evidence>
<dbReference type="GO" id="GO:0005737">
    <property type="term" value="C:cytoplasm"/>
    <property type="evidence" value="ECO:0007669"/>
    <property type="project" value="UniProtKB-ARBA"/>
</dbReference>
<dbReference type="AlphaFoldDB" id="A0AA36DEU0"/>
<comment type="caution">
    <text evidence="11">The sequence shown here is derived from an EMBL/GenBank/DDBJ whole genome shotgun (WGS) entry which is preliminary data.</text>
</comment>
<evidence type="ECO:0000256" key="8">
    <source>
        <dbReference type="ARBA" id="ARBA00023273"/>
    </source>
</evidence>
<feature type="compositionally biased region" description="Polar residues" evidence="9">
    <location>
        <begin position="153"/>
        <end position="169"/>
    </location>
</feature>
<keyword evidence="6" id="KW-0009">Actin-binding</keyword>
<dbReference type="PANTHER" id="PTHR11202">
    <property type="entry name" value="SPROUTY-RELATED, EVH1 DOMAIN-CONTAINING PROTEIN FAMILY MEMBER"/>
    <property type="match status" value="1"/>
</dbReference>
<keyword evidence="8" id="KW-0966">Cell projection</keyword>
<keyword evidence="4" id="KW-0963">Cytoplasm</keyword>
<dbReference type="GO" id="GO:0017124">
    <property type="term" value="F:SH3 domain binding"/>
    <property type="evidence" value="ECO:0007669"/>
    <property type="project" value="UniProtKB-KW"/>
</dbReference>
<evidence type="ECO:0000256" key="7">
    <source>
        <dbReference type="ARBA" id="ARBA00023212"/>
    </source>
</evidence>